<dbReference type="EMBL" id="PDUG01000002">
    <property type="protein sequence ID" value="PIC48415.1"/>
    <property type="molecule type" value="Genomic_DNA"/>
</dbReference>
<comment type="caution">
    <text evidence="1">The sequence shown here is derived from an EMBL/GenBank/DDBJ whole genome shotgun (WGS) entry which is preliminary data.</text>
</comment>
<name>A0A2G5V9E5_9PELO</name>
<accession>A0A2G5V9E5</accession>
<organism evidence="1 2">
    <name type="scientific">Caenorhabditis nigoni</name>
    <dbReference type="NCBI Taxonomy" id="1611254"/>
    <lineage>
        <taxon>Eukaryota</taxon>
        <taxon>Metazoa</taxon>
        <taxon>Ecdysozoa</taxon>
        <taxon>Nematoda</taxon>
        <taxon>Chromadorea</taxon>
        <taxon>Rhabditida</taxon>
        <taxon>Rhabditina</taxon>
        <taxon>Rhabditomorpha</taxon>
        <taxon>Rhabditoidea</taxon>
        <taxon>Rhabditidae</taxon>
        <taxon>Peloderinae</taxon>
        <taxon>Caenorhabditis</taxon>
    </lineage>
</organism>
<dbReference type="AlphaFoldDB" id="A0A2G5V9E5"/>
<dbReference type="OrthoDB" id="10318209at2759"/>
<proteinExistence type="predicted"/>
<evidence type="ECO:0000313" key="2">
    <source>
        <dbReference type="Proteomes" id="UP000230233"/>
    </source>
</evidence>
<dbReference type="Proteomes" id="UP000230233">
    <property type="component" value="Chromosome II"/>
</dbReference>
<gene>
    <name evidence="1" type="primary">Cnig_chr_II.g7392</name>
    <name evidence="1" type="ORF">B9Z55_007392</name>
</gene>
<protein>
    <submittedName>
        <fullName evidence="1">Uncharacterized protein</fullName>
    </submittedName>
</protein>
<evidence type="ECO:0000313" key="1">
    <source>
        <dbReference type="EMBL" id="PIC48415.1"/>
    </source>
</evidence>
<reference evidence="2" key="1">
    <citation type="submission" date="2017-10" db="EMBL/GenBank/DDBJ databases">
        <title>Rapid genome shrinkage in a self-fertile nematode reveals novel sperm competition proteins.</title>
        <authorList>
            <person name="Yin D."/>
            <person name="Schwarz E.M."/>
            <person name="Thomas C.G."/>
            <person name="Felde R.L."/>
            <person name="Korf I.F."/>
            <person name="Cutter A.D."/>
            <person name="Schartner C.M."/>
            <person name="Ralston E.J."/>
            <person name="Meyer B.J."/>
            <person name="Haag E.S."/>
        </authorList>
    </citation>
    <scope>NUCLEOTIDE SEQUENCE [LARGE SCALE GENOMIC DNA]</scope>
    <source>
        <strain evidence="2">JU1422</strain>
    </source>
</reference>
<sequence length="156" mass="18577">MRELFSYRSFRTKYHKSMIIAPPVVFGSREYILRWVEACERARTSPIYHDEKIVCRTSLFDPKRLDAIPQKVVNPVDAAMMYKQWRLEDNVHIDDGKKEWKSLSKDFEFYKEWAKRASDLFTEHVKQKEAGYIVVMVNEGSKRKRLQGISKRLQIS</sequence>
<keyword evidence="2" id="KW-1185">Reference proteome</keyword>